<dbReference type="Gene3D" id="1.10.510.10">
    <property type="entry name" value="Transferase(Phosphotransferase) domain 1"/>
    <property type="match status" value="2"/>
</dbReference>
<dbReference type="SUPFAM" id="SSF56112">
    <property type="entry name" value="Protein kinase-like (PK-like)"/>
    <property type="match status" value="2"/>
</dbReference>
<feature type="region of interest" description="Disordered" evidence="2">
    <location>
        <begin position="1459"/>
        <end position="1490"/>
    </location>
</feature>
<dbReference type="FunFam" id="1.25.10.10:FF:000414">
    <property type="entry name" value="Kinase family with ARM repeat domain-containing protein"/>
    <property type="match status" value="1"/>
</dbReference>
<name>A0A8S9KP89_BRACR</name>
<accession>A0A8S9KP89</accession>
<dbReference type="GO" id="GO:0004672">
    <property type="term" value="F:protein kinase activity"/>
    <property type="evidence" value="ECO:0007669"/>
    <property type="project" value="InterPro"/>
</dbReference>
<dbReference type="PANTHER" id="PTHR12984:SF20">
    <property type="entry name" value="SCY1-LIKE PROTEIN 2 B"/>
    <property type="match status" value="1"/>
</dbReference>
<dbReference type="SMART" id="SM00220">
    <property type="entry name" value="S_TKc"/>
    <property type="match status" value="2"/>
</dbReference>
<feature type="compositionally biased region" description="Polar residues" evidence="2">
    <location>
        <begin position="1399"/>
        <end position="1412"/>
    </location>
</feature>
<feature type="region of interest" description="Disordered" evidence="2">
    <location>
        <begin position="733"/>
        <end position="761"/>
    </location>
</feature>
<dbReference type="InterPro" id="IPR011009">
    <property type="entry name" value="Kinase-like_dom_sf"/>
</dbReference>
<dbReference type="GO" id="GO:0005524">
    <property type="term" value="F:ATP binding"/>
    <property type="evidence" value="ECO:0007669"/>
    <property type="project" value="InterPro"/>
</dbReference>
<gene>
    <name evidence="4" type="ORF">F2Q68_00008819</name>
</gene>
<organism evidence="4 5">
    <name type="scientific">Brassica cretica</name>
    <name type="common">Mustard</name>
    <dbReference type="NCBI Taxonomy" id="69181"/>
    <lineage>
        <taxon>Eukaryota</taxon>
        <taxon>Viridiplantae</taxon>
        <taxon>Streptophyta</taxon>
        <taxon>Embryophyta</taxon>
        <taxon>Tracheophyta</taxon>
        <taxon>Spermatophyta</taxon>
        <taxon>Magnoliopsida</taxon>
        <taxon>eudicotyledons</taxon>
        <taxon>Gunneridae</taxon>
        <taxon>Pentapetalae</taxon>
        <taxon>rosids</taxon>
        <taxon>malvids</taxon>
        <taxon>Brassicales</taxon>
        <taxon>Brassicaceae</taxon>
        <taxon>Brassiceae</taxon>
        <taxon>Brassica</taxon>
    </lineage>
</organism>
<feature type="compositionally biased region" description="Polar residues" evidence="2">
    <location>
        <begin position="1359"/>
        <end position="1369"/>
    </location>
</feature>
<dbReference type="InterPro" id="IPR021133">
    <property type="entry name" value="HEAT_type_2"/>
</dbReference>
<feature type="compositionally biased region" description="Polar residues" evidence="2">
    <location>
        <begin position="791"/>
        <end position="809"/>
    </location>
</feature>
<evidence type="ECO:0000256" key="2">
    <source>
        <dbReference type="SAM" id="MobiDB-lite"/>
    </source>
</evidence>
<comment type="caution">
    <text evidence="4">The sequence shown here is derived from an EMBL/GenBank/DDBJ whole genome shotgun (WGS) entry which is preliminary data.</text>
</comment>
<feature type="region of interest" description="Disordered" evidence="2">
    <location>
        <begin position="619"/>
        <end position="718"/>
    </location>
</feature>
<feature type="repeat" description="HEAT" evidence="1">
    <location>
        <begin position="461"/>
        <end position="498"/>
    </location>
</feature>
<feature type="compositionally biased region" description="Polar residues" evidence="2">
    <location>
        <begin position="817"/>
        <end position="834"/>
    </location>
</feature>
<feature type="domain" description="Protein kinase" evidence="3">
    <location>
        <begin position="35"/>
        <end position="339"/>
    </location>
</feature>
<evidence type="ECO:0000256" key="1">
    <source>
        <dbReference type="PROSITE-ProRule" id="PRU00103"/>
    </source>
</evidence>
<feature type="compositionally biased region" description="Polar residues" evidence="2">
    <location>
        <begin position="1543"/>
        <end position="1554"/>
    </location>
</feature>
<dbReference type="InterPro" id="IPR011989">
    <property type="entry name" value="ARM-like"/>
</dbReference>
<dbReference type="PROSITE" id="PS50077">
    <property type="entry name" value="HEAT_REPEAT"/>
    <property type="match status" value="1"/>
</dbReference>
<feature type="compositionally biased region" description="Polar residues" evidence="2">
    <location>
        <begin position="1601"/>
        <end position="1617"/>
    </location>
</feature>
<feature type="region of interest" description="Disordered" evidence="2">
    <location>
        <begin position="1517"/>
        <end position="1554"/>
    </location>
</feature>
<feature type="region of interest" description="Disordered" evidence="2">
    <location>
        <begin position="791"/>
        <end position="881"/>
    </location>
</feature>
<sequence length="1617" mass="174818">MKTFTEALARTAAVIEKTVHTTVQEVTGPKPLQDYELLHQIGSAGPGLAWKLYAAKARDATRSQQYPTVCVWMLDKRALSEARLRAGLSKAAEDAFLDLIRADAGKLVRLRHPGVVHVVQALDENKNAMALVTEPLFASVANALGNVENVADVPKDLKSMEMSLLEVKHGLLQISETLNFLHSNAQLIHRAISPENVLITSAGSWKLAGFGFAISTAQAGNLDNMQSFHYSEYDVEDSILPVQPSLNYTAPELVRSKSPSAGVSSDIFSFGCLAYHLVATKPLLDCNNNVKMYLNTLNYITNESFSSIPSDLVSDLQRMLSMNETFRPTALDFTGSSFFRSDARLRALRFLDHMLERDNMQKSEFLKALSDMWKDFDSRVLRYKVLPPLCAELRNLVLQPIILPMVLTIAQSQDRNDFELITLPALVPVLSTASGDTLLLLVKHAELITNKTDSEYLVSHVLPLLLRAYNDNDVRIQEEVLKKSTSVAKQLDGQIVKQAILPRVHGLALKTTVAAVRVNALLCLAELVQTLDKPAVIEILQTIQRCTAVDRSAPTLMCTLAVANAILKQYGVEFTAEHVLTLMMPLLTAQQLNVQQFAKYMLFVKDILRKIEEKRGVTVNDSGTPEVKPHSVANGVQLQSSSQTPEKVASAAKSSPAWDDDWGSPSKDSAVRNSQHVTNNQVNKSSNQSQPSTTSTFPNKATAPTTCPPVDIEWPPRQSSSLTAPAIADETQLNTGASSTPGFDELDPFANWPPRSNSSVSVASTCLNNGTSGFSNNLPASNDNWAFSSASLSSLKPPQQGSSASNLDPINSFGLPKQSQGMSSFNSGSYNNQKPADISSIFGSSKTGQPAMKLAPPPSTAMGRGRGRGRGGAGSSTAKSNGKLVRLRHPGVVHVVQALDENKNAMALVTEPLFASVANALGNVENVADVPKDLKSMEMSLLEVKHGLLQISETLNFLHSNAQLIHRAISPENVLITSAGSWKLAGFGFAISAAQAGNLDNMQSFHYSEYDVEDSILPVQPSLNYTAPELVRSKSPSAGASSDIFSFGCLAYHLVARKPLLDCNNNVKMYLNTLNYITNESFSSIPSDLVSDLQRMLSINETFRPTAVDFTGSSFFRSDARLRALRFLDHMLERDNMQKSEFLKALSEMWKDFDSRVLRYKVLPPLCAELRNLVLQPIILPMVLTIAQSQDRNDFELITLPALVPLLSTASGDTLLLLVKHAELIINKTDSEHLVSHVLPLLLRAYNDNDVRIQEEVLKRSTSVAKQLDGQVVKQAILPRVHGLALKTTVAAVRVNALLCLAELVQTLDKPAVIEILQTIQRCTAVDRSAPTLIKIEEKRGVTVNDSGTSEVKPHSVANGVQFQSSAQTPEKVASAAKSSPAWDEDWVSPSKASAVGNPASSHHVTNNQFNKSSTPPSTMSTLSNKATAPTTCPPVDIEWPPRQSSSLTAPAIADETQLNTGASSTPGFDELDPFANWPPRPNNSVSVASTGLNNGTSGFSNNLPASNDNWAFSSASLSSLKPPQQGSSASNQDPVNSFGLPKQSQGVSSFNGGSYNNQKAADISSIFGSSKTGQPAMKLAPPPSTAMGRGRGRVRGGTGSSTAKSNGSQPSLLDLL</sequence>
<feature type="region of interest" description="Disordered" evidence="2">
    <location>
        <begin position="1568"/>
        <end position="1617"/>
    </location>
</feature>
<protein>
    <recommendedName>
        <fullName evidence="3">Protein kinase domain-containing protein</fullName>
    </recommendedName>
</protein>
<dbReference type="CDD" id="cd14011">
    <property type="entry name" value="PK_SCY1_like"/>
    <property type="match status" value="2"/>
</dbReference>
<dbReference type="PROSITE" id="PS50011">
    <property type="entry name" value="PROTEIN_KINASE_DOM"/>
    <property type="match status" value="2"/>
</dbReference>
<dbReference type="PANTHER" id="PTHR12984">
    <property type="entry name" value="SCY1-RELATED S/T PROTEIN KINASE-LIKE"/>
    <property type="match status" value="1"/>
</dbReference>
<dbReference type="EMBL" id="QGKW02000717">
    <property type="protein sequence ID" value="KAF2595547.1"/>
    <property type="molecule type" value="Genomic_DNA"/>
</dbReference>
<evidence type="ECO:0000313" key="4">
    <source>
        <dbReference type="EMBL" id="KAF2595547.1"/>
    </source>
</evidence>
<dbReference type="Proteomes" id="UP000712281">
    <property type="component" value="Unassembled WGS sequence"/>
</dbReference>
<dbReference type="SUPFAM" id="SSF48371">
    <property type="entry name" value="ARM repeat"/>
    <property type="match status" value="2"/>
</dbReference>
<feature type="compositionally biased region" description="Polar residues" evidence="2">
    <location>
        <begin position="634"/>
        <end position="645"/>
    </location>
</feature>
<feature type="compositionally biased region" description="Low complexity" evidence="2">
    <location>
        <begin position="1413"/>
        <end position="1424"/>
    </location>
</feature>
<feature type="compositionally biased region" description="Low complexity" evidence="2">
    <location>
        <begin position="679"/>
        <end position="699"/>
    </location>
</feature>
<feature type="compositionally biased region" description="Polar residues" evidence="2">
    <location>
        <begin position="1517"/>
        <end position="1536"/>
    </location>
</feature>
<dbReference type="InterPro" id="IPR000719">
    <property type="entry name" value="Prot_kinase_dom"/>
</dbReference>
<feature type="domain" description="Protein kinase" evidence="3">
    <location>
        <begin position="819"/>
        <end position="1116"/>
    </location>
</feature>
<dbReference type="Pfam" id="PF00069">
    <property type="entry name" value="Pkinase"/>
    <property type="match status" value="2"/>
</dbReference>
<evidence type="ECO:0000313" key="5">
    <source>
        <dbReference type="Proteomes" id="UP000712281"/>
    </source>
</evidence>
<proteinExistence type="predicted"/>
<evidence type="ECO:0000259" key="3">
    <source>
        <dbReference type="PROSITE" id="PS50011"/>
    </source>
</evidence>
<reference evidence="4" key="1">
    <citation type="submission" date="2019-12" db="EMBL/GenBank/DDBJ databases">
        <title>Genome sequencing and annotation of Brassica cretica.</title>
        <authorList>
            <person name="Studholme D.J."/>
            <person name="Sarris P.F."/>
        </authorList>
    </citation>
    <scope>NUCLEOTIDE SEQUENCE</scope>
    <source>
        <strain evidence="4">PFS-001/15</strain>
        <tissue evidence="4">Leaf</tissue>
    </source>
</reference>
<dbReference type="InterPro" id="IPR016024">
    <property type="entry name" value="ARM-type_fold"/>
</dbReference>
<dbReference type="Gene3D" id="1.25.10.10">
    <property type="entry name" value="Leucine-rich Repeat Variant"/>
    <property type="match status" value="2"/>
</dbReference>
<feature type="region of interest" description="Disordered" evidence="2">
    <location>
        <begin position="1345"/>
        <end position="1437"/>
    </location>
</feature>
<dbReference type="InterPro" id="IPR051177">
    <property type="entry name" value="CIK-Related_Protein"/>
</dbReference>